<keyword evidence="2" id="KW-0472">Membrane</keyword>
<feature type="transmembrane region" description="Helical" evidence="2">
    <location>
        <begin position="316"/>
        <end position="341"/>
    </location>
</feature>
<protein>
    <submittedName>
        <fullName evidence="3">Uncharacterized protein</fullName>
    </submittedName>
</protein>
<comment type="caution">
    <text evidence="3">The sequence shown here is derived from an EMBL/GenBank/DDBJ whole genome shotgun (WGS) entry which is preliminary data.</text>
</comment>
<dbReference type="Proteomes" id="UP000653565">
    <property type="component" value="Unassembled WGS sequence"/>
</dbReference>
<sequence>MKTAPEPASIHDVDEDDNILLHSKGSTTRVMKGMSPSNSPPRSQSRINVRTPQKCIFGMSICRGPIENMVKEYGLNRDCPLTIFTRSQDQSRERNEVPGYRFRKVFFTDETEILNPDATYDRGRYVRLTAFIAERDEMHPDPRIYVEQRVYQGNRETIMIHELIFGGMIQVGIEYVFTACGDEDIHLGKRDLRLTIKSLQQDMFDGYMHRAKYYGYDRKDTVFVSQYSLLHGLTYTIRKLGSGEESPYKVFLEADDLRTLVDAKRKMGSAAGAIPGDGIELLKLRFPGYGEYTEDRMDRGDLDLRISHFQPLSVRLMYGSALAVQGFDAFAFLFVSPIVIPNRNELAHPLTRFWMRVTGVSFFPYVLSTWLLRDYHIRHSKVGQIVGSCFAFYNASLAALYTWSALQENEYTIQPFWYAAGWRVVWATWAVWELLAAA</sequence>
<keyword evidence="4" id="KW-1185">Reference proteome</keyword>
<organism evidence="3 4">
    <name type="scientific">Aspergillus fumigatiaffinis</name>
    <dbReference type="NCBI Taxonomy" id="340414"/>
    <lineage>
        <taxon>Eukaryota</taxon>
        <taxon>Fungi</taxon>
        <taxon>Dikarya</taxon>
        <taxon>Ascomycota</taxon>
        <taxon>Pezizomycotina</taxon>
        <taxon>Eurotiomycetes</taxon>
        <taxon>Eurotiomycetidae</taxon>
        <taxon>Eurotiales</taxon>
        <taxon>Aspergillaceae</taxon>
        <taxon>Aspergillus</taxon>
        <taxon>Aspergillus subgen. Fumigati</taxon>
    </lineage>
</organism>
<name>A0A8H4GJ61_9EURO</name>
<evidence type="ECO:0000313" key="4">
    <source>
        <dbReference type="Proteomes" id="UP000653565"/>
    </source>
</evidence>
<proteinExistence type="predicted"/>
<dbReference type="EMBL" id="JAAAPX010000085">
    <property type="protein sequence ID" value="KAF4232811.1"/>
    <property type="molecule type" value="Genomic_DNA"/>
</dbReference>
<keyword evidence="2" id="KW-1133">Transmembrane helix</keyword>
<evidence type="ECO:0000256" key="2">
    <source>
        <dbReference type="SAM" id="Phobius"/>
    </source>
</evidence>
<accession>A0A8H4GJ61</accession>
<feature type="region of interest" description="Disordered" evidence="1">
    <location>
        <begin position="26"/>
        <end position="48"/>
    </location>
</feature>
<evidence type="ECO:0000256" key="1">
    <source>
        <dbReference type="SAM" id="MobiDB-lite"/>
    </source>
</evidence>
<reference evidence="3" key="1">
    <citation type="journal article" date="2020" name="bioRxiv">
        <title>Genomic and phenotypic heterogeneity of clinical isolates of the human pathogens Aspergillus fumigatus, Aspergillus lentulus and Aspergillus fumigatiaffinis.</title>
        <authorList>
            <person name="dos Santos R.A.C."/>
            <person name="Steenwyk J.L."/>
            <person name="Rivero-Menendez O."/>
            <person name="Mead M.E."/>
            <person name="Silva L.P."/>
            <person name="Bastos R.W."/>
            <person name="Alastruey-Izquierdo A."/>
            <person name="Goldman G.H."/>
            <person name="Rokas A."/>
        </authorList>
    </citation>
    <scope>NUCLEOTIDE SEQUENCE</scope>
    <source>
        <strain evidence="3">CNM-CM6805</strain>
    </source>
</reference>
<feature type="transmembrane region" description="Helical" evidence="2">
    <location>
        <begin position="353"/>
        <end position="373"/>
    </location>
</feature>
<reference evidence="3" key="2">
    <citation type="submission" date="2020-04" db="EMBL/GenBank/DDBJ databases">
        <authorList>
            <person name="Santos R.A.C."/>
            <person name="Steenwyk J.L."/>
            <person name="Rivero-Menendez O."/>
            <person name="Mead M.E."/>
            <person name="Silva L.P."/>
            <person name="Bastos R.W."/>
            <person name="Alastruey-Izquierdo A."/>
            <person name="Goldman G.H."/>
            <person name="Rokas A."/>
        </authorList>
    </citation>
    <scope>NUCLEOTIDE SEQUENCE</scope>
    <source>
        <strain evidence="3">CNM-CM6805</strain>
    </source>
</reference>
<keyword evidence="2" id="KW-0812">Transmembrane</keyword>
<evidence type="ECO:0000313" key="3">
    <source>
        <dbReference type="EMBL" id="KAF4232811.1"/>
    </source>
</evidence>
<feature type="transmembrane region" description="Helical" evidence="2">
    <location>
        <begin position="385"/>
        <end position="404"/>
    </location>
</feature>
<dbReference type="AlphaFoldDB" id="A0A8H4GJ61"/>
<gene>
    <name evidence="3" type="ORF">CNMCM6805_009619</name>
</gene>
<dbReference type="OrthoDB" id="3218918at2759"/>
<feature type="compositionally biased region" description="Low complexity" evidence="1">
    <location>
        <begin position="35"/>
        <end position="46"/>
    </location>
</feature>